<feature type="compositionally biased region" description="Polar residues" evidence="1">
    <location>
        <begin position="2041"/>
        <end position="2054"/>
    </location>
</feature>
<feature type="compositionally biased region" description="Polar residues" evidence="1">
    <location>
        <begin position="139"/>
        <end position="150"/>
    </location>
</feature>
<feature type="region of interest" description="Disordered" evidence="1">
    <location>
        <begin position="139"/>
        <end position="167"/>
    </location>
</feature>
<protein>
    <submittedName>
        <fullName evidence="2">Uncharacterized protein</fullName>
    </submittedName>
</protein>
<feature type="region of interest" description="Disordered" evidence="1">
    <location>
        <begin position="1413"/>
        <end position="1433"/>
    </location>
</feature>
<evidence type="ECO:0000313" key="3">
    <source>
        <dbReference type="Proteomes" id="UP000232323"/>
    </source>
</evidence>
<dbReference type="EMBL" id="BEGY01000024">
    <property type="protein sequence ID" value="GAX77386.1"/>
    <property type="molecule type" value="Genomic_DNA"/>
</dbReference>
<keyword evidence="3" id="KW-1185">Reference proteome</keyword>
<dbReference type="Gene3D" id="1.25.40.10">
    <property type="entry name" value="Tetratricopeptide repeat domain"/>
    <property type="match status" value="1"/>
</dbReference>
<evidence type="ECO:0000313" key="2">
    <source>
        <dbReference type="EMBL" id="GAX77386.1"/>
    </source>
</evidence>
<dbReference type="STRING" id="1157962.A0A250X2V5"/>
<feature type="compositionally biased region" description="Basic and acidic residues" evidence="1">
    <location>
        <begin position="155"/>
        <end position="167"/>
    </location>
</feature>
<organism evidence="2 3">
    <name type="scientific">Chlamydomonas eustigma</name>
    <dbReference type="NCBI Taxonomy" id="1157962"/>
    <lineage>
        <taxon>Eukaryota</taxon>
        <taxon>Viridiplantae</taxon>
        <taxon>Chlorophyta</taxon>
        <taxon>core chlorophytes</taxon>
        <taxon>Chlorophyceae</taxon>
        <taxon>CS clade</taxon>
        <taxon>Chlamydomonadales</taxon>
        <taxon>Chlamydomonadaceae</taxon>
        <taxon>Chlamydomonas</taxon>
    </lineage>
</organism>
<feature type="compositionally biased region" description="Basic and acidic residues" evidence="1">
    <location>
        <begin position="1419"/>
        <end position="1429"/>
    </location>
</feature>
<feature type="region of interest" description="Disordered" evidence="1">
    <location>
        <begin position="2290"/>
        <end position="2309"/>
    </location>
</feature>
<feature type="region of interest" description="Disordered" evidence="1">
    <location>
        <begin position="1591"/>
        <end position="1617"/>
    </location>
</feature>
<dbReference type="Proteomes" id="UP000232323">
    <property type="component" value="Unassembled WGS sequence"/>
</dbReference>
<dbReference type="InterPro" id="IPR011990">
    <property type="entry name" value="TPR-like_helical_dom_sf"/>
</dbReference>
<accession>A0A250X2V5</accession>
<feature type="region of interest" description="Disordered" evidence="1">
    <location>
        <begin position="2041"/>
        <end position="2094"/>
    </location>
</feature>
<comment type="caution">
    <text evidence="2">The sequence shown here is derived from an EMBL/GenBank/DDBJ whole genome shotgun (WGS) entry which is preliminary data.</text>
</comment>
<proteinExistence type="predicted"/>
<name>A0A250X2V5_9CHLO</name>
<sequence length="3323" mass="357551">MSQMSDQIFATGCMSQRSEVAVVANADKLCASLPVNFDSSADGVIQIRTSNSRTASRVIHVTSKDKDLFDGDHDALSLLQTNFTQQPETVADVDAAMGAACQLSLLKTLRHNTSQDACQANYPLSHTRLTSQYSLQCSDESSNPVQSSVPACTDKTNDAEGTARHDTSVVATEQPEHLLLLPMYSEFSVEEFFMSSPQCSGAEMSKSDDYSPAEEEVTSHRRALSSRLCRVDGGVDIMVNDESIQSSSIAALSLIAMTITPPLPHTHRDLSDTTSLIDNVEAAGAAGVSVPFITTMNEPISLSPLVEPHTDVSRGGEFQGLYPPATKHAESQSLVSLLEEMLRTTSSLSFSEDETAADEDRGIIGEVTKPKAVSNAQHRGVETVCAEHSYSRIFEPVDSLENEGGMFQDGAPASWHAGLQQLIESQENSYDAAMVIHDNSMIGQQSTALQHTEVETGENPDLVQHASVVSHESEVYYSRRIVRISGYPGSGISILAASMLQHNTDKSQRSAMDSLWGQSCIKPLKTVVSRHEQLTLTATYLNLNQEQLVSEPWYRGFYVDLDSHSDTEHVAVCIADAMGMPLSKRCAGGDILISLMSWLQDDSTWDGPVGLVLDHVDGMSPCQVTMLTQALCRASPQLRLIVCTHRSSCEDLMAPGNAENPPVGSADTANEPLEVGVFEQSTIPWRQEQMIEKWRELTGSCLVPSGLIEACKGLPGLIQKAAVYLMYCHQGYFVRPASIECGNHSNEWALKSCDYRLSLDGSEELASVICWIPSDAQILVGMLAGHREDQLQSALLSYIIHHLPAQMCGTLEALAIHRGYFDTHLALSIIEHPCPDQPALQCTGDPHEVLDLFLQLGLVRLEMSPGQEQLPRQELQGRCLVPASVYHALKMNCSQDDESCAEHSHHQETHGGLLTPQQQCAFQLSMTSLASRLLSATQLYCSCSTKCHRQNSVNSVAMPFKLPHHKMQSQVGHMGKISSWSKGLAQLQRLRQPVSHMCNLLRQQLQQQHIIITSGGSTLPLNLSRLREAALRPLLHVAWLLISNHLGSPPSHCSLTSGSRQWIIPAEDLKTMIEAYLAWIDGQPKHAVPPLVPMPETESQNGQSFKRDESSAFISQDNALARMGLASLRWSDFLSKAHTHCLKAMSQGFCAHLKSQQQAKPFCPAAVFQQKHSQDDTAAISSARPPFSSPEITFSNNTAEKQPTIPTTPSSTANGHMWLTQAQVHLCELRQETLQVKEQQFFSNPTASTAAKCVLACACLELSDLIQLVTGAFTVGYMEIDSYFSEASCDDAAETQQQWMTSTTAASSESDAWSSGHCHDWKKFQAVLLAESEELFQSCCSSNIGVDGDLNPLAEAPEGQSRGNNCFEGNLAGSSVHLRVQQQARLGLATLLYRQHRLSAAVQLCRSITGMQHSPEQIQRSDNKQEKRTSGSSVIQQPAAHYLLHPVILEGYMLLVHALVAHSPAFDSMHFSEAQTLLSVLKKVLEFNLGTQHPVYLALMVEASNLSMMTSHPSALVEVLQHASQCLLVMKVPLASSLYSSKEVHLWIKSDVLQAQTVQALFCIEDQQVHELERDKGISMQAIMQLMHFSDDDKSSPQASMYSTRSSSSRKERSPSASSACHSFYSIGYSRSMLMKAADSLEALGTVACNLHLWDKSQGLLKLAMLIRSHVLPWRHPLQIRTMISAVQPLLVDNRQDEAQNIATAALNALLRTPSSHGPSTTSASELNRAPDCCNSSSPLYSIGKCTSTDGSWLALLTVMLAADPGFNSHQHSASSSSCGHHDLLQSPSVQILKAQALAAVGHSLMASETAPGSSQLPQRCSQKLLQAHHCFSEATTTLNRVLECHYSSLSASGKGESTKDILVTAGSAIAINPSPLMITSEPGPCMLPFQSVLGLHWQAHDMLMAAGAALELASCHNQALEEVYSRQEVHHPSVLLGSSSTSCYSSGLHQLLSHLERCLGEARCLWKTGRTEEAVRKLQEVEALWKREKEGCEEGSCRRVGRFQLSLSRFLLDIGRLLDAEEHLVSLVHRLSVNLDAATSNKSREPTINTPSQPRGPIDPAAPLITTGPAAGHDPWTTTGPAAGHDPLTTTGLAAGHAPLITTGPAAGHAPLITTGPAAGHDPLTTTGLAAGHAPLITTGPAAGHALPSGLTLLLPSTRTPSSGASSEDESAILTTKHHEASSRLLSVTVTHQKRILCDASVLLSTVYDLQGKLSESARQLTLALEVERDLHGPESAQVSHLNLKLTANVVMRRRLMPSGDVTTSCQLDKACQMAALACRGLGHESPLLPSTSLEPPPSSALPTWPHPKENKPMNVIETLAAQVGVMVDLRHMVAASGAGDSSCSSLNKMNDWSACDKAQTERLEGWIQDLAQANGGRRGMRLSLAHSKLASLLGGPLIFSGLCRTATSSSPGLRLDMVKAESASEEALKSVTLLSPFYLSQAPVTPQLLQSSSQGMTAAAIGKHRLDQQQLSHFEMIMGANGYEAAAMAAAQAALTCELPLSEVLWSHLRDGAVLFLLASNQLQLAEIKERLGKLAVAEDLFRCALCNLSRAVQVSVTNCHDSKALQHSCHESALQSCRDAVQLMAAESACGLARTISRVARSHLTQTAVKLVNVSPAVLKPGATQIQASNPQTNEVLQRSMEVFYSGECATGDEGVAGGDSVHLTADEVPQEVAGSRSHTASADTCQEEGIIPAIPEEVGLLVKEAEAQRASVSIISASALSACRSQPHHSSGISAFSRTPHNKGMDQRMVRLEEARQLLMQVLEHSALAWGSKCPLVAGYQLDLALVLLQIGDKGSVQEAESRAWRSLLMLEALPAKSCGKAIQDNCTITTSASSSRSSAAATTHNVILKNIPDSVGTNGDTNCYIECSGREAVQYNAATADALLVLSQCCCSAACNEQAGRTAWSEVFNQKMTQGTGIPKRAVAHEVKRRYSKAFQLASRARALIEWLNTNGSAYTTSVLEAVIQIAHILGVGLGQWSQAEPLYRSAISIKGKELGPGHPLVVKLLMELASGVLDSCCIDPKAQTRVLQVPHLPQGLSRLATGHCKDADVGSIPHGHAGTPFQQVNRKTAASGWRHYDVILGMLQLVSKHVSKLEKARESAAAPAGSSSSLEAVSSRGAASGCSCRSTESKSLSLSEPASGMSGNKRSQVANSLACAPSSSGLQLPCDHSLTSCSEGRSRHHVVLPPNDDLLSSQMEPDVGMSKLKNSLQYSRALDAEASLLHVIALHERLKQAVRSVVESGYEDDGNNRSNALVDAKGNKYSLSDESIMEDGNGGGMAGLANMMQVLALGFASADALQNHAGTQGLVATSWEDLAPA</sequence>
<reference evidence="2 3" key="1">
    <citation type="submission" date="2017-08" db="EMBL/GenBank/DDBJ databases">
        <title>Acidophilic green algal genome provides insights into adaptation to an acidic environment.</title>
        <authorList>
            <person name="Hirooka S."/>
            <person name="Hirose Y."/>
            <person name="Kanesaki Y."/>
            <person name="Higuchi S."/>
            <person name="Fujiwara T."/>
            <person name="Onuma R."/>
            <person name="Era A."/>
            <person name="Ohbayashi R."/>
            <person name="Uzuka A."/>
            <person name="Nozaki H."/>
            <person name="Yoshikawa H."/>
            <person name="Miyagishima S.Y."/>
        </authorList>
    </citation>
    <scope>NUCLEOTIDE SEQUENCE [LARGE SCALE GENOMIC DNA]</scope>
    <source>
        <strain evidence="2 3">NIES-2499</strain>
    </source>
</reference>
<gene>
    <name evidence="2" type="ORF">CEUSTIGMA_g4832.t1</name>
</gene>
<evidence type="ECO:0000256" key="1">
    <source>
        <dbReference type="SAM" id="MobiDB-lite"/>
    </source>
</evidence>